<dbReference type="AlphaFoldDB" id="A0A8S0VUV7"/>
<dbReference type="Proteomes" id="UP000467700">
    <property type="component" value="Unassembled WGS sequence"/>
</dbReference>
<organism evidence="2 3">
    <name type="scientific">Cyclocybe aegerita</name>
    <name type="common">Black poplar mushroom</name>
    <name type="synonym">Agrocybe aegerita</name>
    <dbReference type="NCBI Taxonomy" id="1973307"/>
    <lineage>
        <taxon>Eukaryota</taxon>
        <taxon>Fungi</taxon>
        <taxon>Dikarya</taxon>
        <taxon>Basidiomycota</taxon>
        <taxon>Agaricomycotina</taxon>
        <taxon>Agaricomycetes</taxon>
        <taxon>Agaricomycetidae</taxon>
        <taxon>Agaricales</taxon>
        <taxon>Agaricineae</taxon>
        <taxon>Bolbitiaceae</taxon>
        <taxon>Cyclocybe</taxon>
    </lineage>
</organism>
<name>A0A8S0VUV7_CYCAE</name>
<accession>A0A8S0VUV7</accession>
<evidence type="ECO:0000313" key="2">
    <source>
        <dbReference type="EMBL" id="CAA7262780.1"/>
    </source>
</evidence>
<feature type="coiled-coil region" evidence="1">
    <location>
        <begin position="211"/>
        <end position="238"/>
    </location>
</feature>
<dbReference type="OrthoDB" id="3254917at2759"/>
<reference evidence="2 3" key="1">
    <citation type="submission" date="2020-01" db="EMBL/GenBank/DDBJ databases">
        <authorList>
            <person name="Gupta K D."/>
        </authorList>
    </citation>
    <scope>NUCLEOTIDE SEQUENCE [LARGE SCALE GENOMIC DNA]</scope>
</reference>
<evidence type="ECO:0000256" key="1">
    <source>
        <dbReference type="SAM" id="Coils"/>
    </source>
</evidence>
<protein>
    <submittedName>
        <fullName evidence="2">Uncharacterized protein</fullName>
    </submittedName>
</protein>
<evidence type="ECO:0000313" key="3">
    <source>
        <dbReference type="Proteomes" id="UP000467700"/>
    </source>
</evidence>
<dbReference type="SUPFAM" id="SSF58100">
    <property type="entry name" value="Bacterial hemolysins"/>
    <property type="match status" value="1"/>
</dbReference>
<sequence length="361" mass="40660">MDFLPSYESIFSDVQKHITHTSGKTMQEVLVGADALVGHPIKSILETIPEVIATVGIKGATPPLLDVLKDTTSWSSDFDIRPYTTAATDAVVSCHRTVTDFQSLEEAFRSLNSKVRSSQTESFAVQLGKLHGEFINSVQKSGKLADEIADYGHRFENRIVPLCNNLNPTPKEIEAEKFTHSTNILIEELDRLKNTFGVFTGGFLSWAETNEDQYSAESEKIQRKIDSAQERLENYLSVPPVVLMKIKMPFGFPFLDNEQKMEAMKRSCRDEIEDESKKLRTVNDIIDSIQQVRDGLTNLQNGHLAKFKQNITAIVVFWRMVHNDALLIGSWIEDSAKDTDMPEYMRTSVEGAVNICGFIFE</sequence>
<comment type="caution">
    <text evidence="2">The sequence shown here is derived from an EMBL/GenBank/DDBJ whole genome shotgun (WGS) entry which is preliminary data.</text>
</comment>
<keyword evidence="1" id="KW-0175">Coiled coil</keyword>
<proteinExistence type="predicted"/>
<dbReference type="EMBL" id="CACVBS010000037">
    <property type="protein sequence ID" value="CAA7262780.1"/>
    <property type="molecule type" value="Genomic_DNA"/>
</dbReference>
<keyword evidence="3" id="KW-1185">Reference proteome</keyword>
<gene>
    <name evidence="2" type="ORF">AAE3_LOCUS5199</name>
</gene>